<dbReference type="Proteomes" id="UP000036367">
    <property type="component" value="Unassembled WGS sequence"/>
</dbReference>
<gene>
    <name evidence="1" type="ORF">RISK_002285</name>
</gene>
<organism evidence="1 2">
    <name type="scientific">Rhodopirellula islandica</name>
    <dbReference type="NCBI Taxonomy" id="595434"/>
    <lineage>
        <taxon>Bacteria</taxon>
        <taxon>Pseudomonadati</taxon>
        <taxon>Planctomycetota</taxon>
        <taxon>Planctomycetia</taxon>
        <taxon>Pirellulales</taxon>
        <taxon>Pirellulaceae</taxon>
        <taxon>Rhodopirellula</taxon>
    </lineage>
</organism>
<dbReference type="AlphaFoldDB" id="A0A0J1BGI1"/>
<accession>A0A0J1BGI1</accession>
<comment type="caution">
    <text evidence="1">The sequence shown here is derived from an EMBL/GenBank/DDBJ whole genome shotgun (WGS) entry which is preliminary data.</text>
</comment>
<dbReference type="STRING" id="595434.RISK_002285"/>
<name>A0A0J1BGI1_RHOIS</name>
<protein>
    <submittedName>
        <fullName evidence="1">Uncharacterized protein</fullName>
    </submittedName>
</protein>
<evidence type="ECO:0000313" key="1">
    <source>
        <dbReference type="EMBL" id="KLU05653.1"/>
    </source>
</evidence>
<dbReference type="EMBL" id="LECT01000017">
    <property type="protein sequence ID" value="KLU05653.1"/>
    <property type="molecule type" value="Genomic_DNA"/>
</dbReference>
<reference evidence="1" key="1">
    <citation type="submission" date="2015-05" db="EMBL/GenBank/DDBJ databases">
        <title>Permanent draft genome of Rhodopirellula islandicus K833.</title>
        <authorList>
            <person name="Kizina J."/>
            <person name="Richter M."/>
            <person name="Glockner F.O."/>
            <person name="Harder J."/>
        </authorList>
    </citation>
    <scope>NUCLEOTIDE SEQUENCE [LARGE SCALE GENOMIC DNA]</scope>
    <source>
        <strain evidence="1">K833</strain>
    </source>
</reference>
<keyword evidence="2" id="KW-1185">Reference proteome</keyword>
<sequence length="99" mass="11225">MRFMHLREQSNMSHTMIYQNVHGVEAFVIEMEAHDAGNHDHSPRFEADRQESFDIGTVLSRLVAPRGLSGLVVRVVDEVTSPELASNPRTRGLVHYDQP</sequence>
<proteinExistence type="predicted"/>
<evidence type="ECO:0000313" key="2">
    <source>
        <dbReference type="Proteomes" id="UP000036367"/>
    </source>
</evidence>
<dbReference type="PATRIC" id="fig|595434.4.peg.2182"/>